<sequence>MSVILSRVSFLTRCNDIQRVNLTVQHQSPAHFLSSGIGVPYQSFVWGAQLGFTGLLTRVPLLGKHRPHGELWTGAYDKKRPRTRHVTKTAQGTCVLPVQHDVIQGSPLHVEHVRVQGRESGLLLQQPHVVGEDPLEKRAGVRPLDGEDGPVRKAVAHEPGSRLVPPAGVPVVPSDADTRRSRNTGEKRHARIATRVFCGARERSPSETQHRHVAHGDQRVVRGGNKWLLRLSTTETPEVAVPVEAFQIRRDVLIRAGALPLLSHVGHVLLVGDEAVGDPARFVRLHHQVVPRRRGGDAPGKRVPVGHPSAPVPLQAQGVPKSADSQVKHLAHVQHQAKAAHHVHDEQEDGLLRGPGDEAVHSVRTGDPVAHVRRIDPEAVEEVLSRQESDFKNSSRHELQHVDPHQAFLHYPPAAVVFGRVFPGADRRFGFGLQRVLVDHGLGVVVSLLLQDVLQTAALSPSGVRTRLPAEPLVPPPPVLLRGACDLVDGVAHVHDGGGGDHDDLEDPEADVREGGEGIVAHVVAARLLGVAGELGLLVRVDGLASDRREHDAEDDEHRQPHFPHEGGVVVDLFQETSEKAPAHVAPTSASTRVWEERAELVGTRGRVW</sequence>
<keyword evidence="3" id="KW-1185">Reference proteome</keyword>
<comment type="caution">
    <text evidence="2">The sequence shown here is derived from an EMBL/GenBank/DDBJ whole genome shotgun (WGS) entry which is preliminary data.</text>
</comment>
<feature type="region of interest" description="Disordered" evidence="1">
    <location>
        <begin position="160"/>
        <end position="189"/>
    </location>
</feature>
<name>A0A4Z2HNW8_9TELE</name>
<evidence type="ECO:0000256" key="1">
    <source>
        <dbReference type="SAM" id="MobiDB-lite"/>
    </source>
</evidence>
<evidence type="ECO:0000313" key="2">
    <source>
        <dbReference type="EMBL" id="TNN67546.1"/>
    </source>
</evidence>
<evidence type="ECO:0000313" key="3">
    <source>
        <dbReference type="Proteomes" id="UP000314294"/>
    </source>
</evidence>
<feature type="compositionally biased region" description="Basic and acidic residues" evidence="1">
    <location>
        <begin position="176"/>
        <end position="187"/>
    </location>
</feature>
<accession>A0A4Z2HNW8</accession>
<protein>
    <submittedName>
        <fullName evidence="2">Uncharacterized protein</fullName>
    </submittedName>
</protein>
<dbReference type="EMBL" id="SRLO01000202">
    <property type="protein sequence ID" value="TNN67546.1"/>
    <property type="molecule type" value="Genomic_DNA"/>
</dbReference>
<reference evidence="2 3" key="1">
    <citation type="submission" date="2019-03" db="EMBL/GenBank/DDBJ databases">
        <title>First draft genome of Liparis tanakae, snailfish: a comprehensive survey of snailfish specific genes.</title>
        <authorList>
            <person name="Kim W."/>
            <person name="Song I."/>
            <person name="Jeong J.-H."/>
            <person name="Kim D."/>
            <person name="Kim S."/>
            <person name="Ryu S."/>
            <person name="Song J.Y."/>
            <person name="Lee S.K."/>
        </authorList>
    </citation>
    <scope>NUCLEOTIDE SEQUENCE [LARGE SCALE GENOMIC DNA]</scope>
    <source>
        <tissue evidence="2">Muscle</tissue>
    </source>
</reference>
<gene>
    <name evidence="2" type="ORF">EYF80_022219</name>
</gene>
<proteinExistence type="predicted"/>
<feature type="region of interest" description="Disordered" evidence="1">
    <location>
        <begin position="337"/>
        <end position="361"/>
    </location>
</feature>
<dbReference type="Proteomes" id="UP000314294">
    <property type="component" value="Unassembled WGS sequence"/>
</dbReference>
<organism evidence="2 3">
    <name type="scientific">Liparis tanakae</name>
    <name type="common">Tanaka's snailfish</name>
    <dbReference type="NCBI Taxonomy" id="230148"/>
    <lineage>
        <taxon>Eukaryota</taxon>
        <taxon>Metazoa</taxon>
        <taxon>Chordata</taxon>
        <taxon>Craniata</taxon>
        <taxon>Vertebrata</taxon>
        <taxon>Euteleostomi</taxon>
        <taxon>Actinopterygii</taxon>
        <taxon>Neopterygii</taxon>
        <taxon>Teleostei</taxon>
        <taxon>Neoteleostei</taxon>
        <taxon>Acanthomorphata</taxon>
        <taxon>Eupercaria</taxon>
        <taxon>Perciformes</taxon>
        <taxon>Cottioidei</taxon>
        <taxon>Cottales</taxon>
        <taxon>Liparidae</taxon>
        <taxon>Liparis</taxon>
    </lineage>
</organism>
<dbReference type="AlphaFoldDB" id="A0A4Z2HNW8"/>